<proteinExistence type="predicted"/>
<reference evidence="1" key="1">
    <citation type="submission" date="2024-08" db="EMBL/GenBank/DDBJ databases">
        <authorList>
            <person name="Chaddad Z."/>
            <person name="Lamrabet M."/>
            <person name="Bouhnik O."/>
            <person name="Alami S."/>
            <person name="Wipf D."/>
            <person name="Courty P.E."/>
            <person name="Missbah El Idrissi M."/>
        </authorList>
    </citation>
    <scope>NUCLEOTIDE SEQUENCE</scope>
    <source>
        <strain evidence="1">LLZ17</strain>
    </source>
</reference>
<name>A0AB39XIJ1_9BRAD</name>
<protein>
    <recommendedName>
        <fullName evidence="2">DNA methyltransferase</fullName>
    </recommendedName>
</protein>
<sequence length="455" mass="52042">MRDLTLRVIEWKPRITGRKIYFGGESGVVLGSLAANVTAPGFEFSAYAYSPFFNEMAKANLLEFEGLTDPDFARVLEYVRDQLTDYFRARQAEKSGELIQDLKDAGVYPYEGDPRDEIERRERQVFDIATHAAVSYSKDFKKADNPLKKIALGLLKEALSHNPESVTRILKAVFNLPKVRQDEFSQLLDKTELGNIIGASSLVANRIVALKVLREIVFSPKHRSTIKERGELDILIRDNTWIFGESFHLTMHEAGLTQIMDRVSEEIATKRVKGTPVRKLDGKIGRIDSFMGRVVPNENPDHRDFLLIELKKPSIKIGRKEADQVEDYVNAILAQPDFINTSTQWNFYLVTTEYDDVVKQRITQENRPLGLFIDKPNHRVWIKSWAELIRDCEARLKFVQDKLRIEVSAEEIQERIARLKASVLKSDVVDKVDPIKHVEKAIVKKHKKGAGKKKP</sequence>
<dbReference type="EMBL" id="CP165734">
    <property type="protein sequence ID" value="XDV56904.1"/>
    <property type="molecule type" value="Genomic_DNA"/>
</dbReference>
<gene>
    <name evidence="1" type="ORF">AB8Z38_30600</name>
</gene>
<dbReference type="AlphaFoldDB" id="A0AB39XIJ1"/>
<evidence type="ECO:0008006" key="2">
    <source>
        <dbReference type="Google" id="ProtNLM"/>
    </source>
</evidence>
<organism evidence="1">
    <name type="scientific">Bradyrhizobium sp. LLZ17</name>
    <dbReference type="NCBI Taxonomy" id="3239388"/>
    <lineage>
        <taxon>Bacteria</taxon>
        <taxon>Pseudomonadati</taxon>
        <taxon>Pseudomonadota</taxon>
        <taxon>Alphaproteobacteria</taxon>
        <taxon>Hyphomicrobiales</taxon>
        <taxon>Nitrobacteraceae</taxon>
        <taxon>Bradyrhizobium</taxon>
    </lineage>
</organism>
<evidence type="ECO:0000313" key="1">
    <source>
        <dbReference type="EMBL" id="XDV56904.1"/>
    </source>
</evidence>
<dbReference type="RefSeq" id="WP_369721340.1">
    <property type="nucleotide sequence ID" value="NZ_CP165734.1"/>
</dbReference>
<accession>A0AB39XIJ1</accession>